<dbReference type="Proteomes" id="UP000799779">
    <property type="component" value="Unassembled WGS sequence"/>
</dbReference>
<reference evidence="2" key="1">
    <citation type="journal article" date="2020" name="Stud. Mycol.">
        <title>101 Dothideomycetes genomes: a test case for predicting lifestyles and emergence of pathogens.</title>
        <authorList>
            <person name="Haridas S."/>
            <person name="Albert R."/>
            <person name="Binder M."/>
            <person name="Bloem J."/>
            <person name="Labutti K."/>
            <person name="Salamov A."/>
            <person name="Andreopoulos B."/>
            <person name="Baker S."/>
            <person name="Barry K."/>
            <person name="Bills G."/>
            <person name="Bluhm B."/>
            <person name="Cannon C."/>
            <person name="Castanera R."/>
            <person name="Culley D."/>
            <person name="Daum C."/>
            <person name="Ezra D."/>
            <person name="Gonzalez J."/>
            <person name="Henrissat B."/>
            <person name="Kuo A."/>
            <person name="Liang C."/>
            <person name="Lipzen A."/>
            <person name="Lutzoni F."/>
            <person name="Magnuson J."/>
            <person name="Mondo S."/>
            <person name="Nolan M."/>
            <person name="Ohm R."/>
            <person name="Pangilinan J."/>
            <person name="Park H.-J."/>
            <person name="Ramirez L."/>
            <person name="Alfaro M."/>
            <person name="Sun H."/>
            <person name="Tritt A."/>
            <person name="Yoshinaga Y."/>
            <person name="Zwiers L.-H."/>
            <person name="Turgeon B."/>
            <person name="Goodwin S."/>
            <person name="Spatafora J."/>
            <person name="Crous P."/>
            <person name="Grigoriev I."/>
        </authorList>
    </citation>
    <scope>NUCLEOTIDE SEQUENCE</scope>
    <source>
        <strain evidence="2">CBS 123094</strain>
    </source>
</reference>
<name>A0A6A5WP92_9PLEO</name>
<dbReference type="OrthoDB" id="3525430at2759"/>
<feature type="transmembrane region" description="Helical" evidence="1">
    <location>
        <begin position="228"/>
        <end position="251"/>
    </location>
</feature>
<feature type="transmembrane region" description="Helical" evidence="1">
    <location>
        <begin position="373"/>
        <end position="396"/>
    </location>
</feature>
<keyword evidence="1" id="KW-0472">Membrane</keyword>
<gene>
    <name evidence="2" type="ORF">P154DRAFT_572920</name>
</gene>
<evidence type="ECO:0000256" key="1">
    <source>
        <dbReference type="SAM" id="Phobius"/>
    </source>
</evidence>
<evidence type="ECO:0000313" key="2">
    <source>
        <dbReference type="EMBL" id="KAF2003740.1"/>
    </source>
</evidence>
<sequence length="433" mass="47452">MSFLSLRSDSYNYNNDYYAPPFDYSTQSLVVPPDLIGPPGALNAICTVGSVCAGLRCFDYTALTCFGSTCGNDYFTLRAFNSTSDSEKWAQCACTRAEGKYNVYNIVSPLGPPNSTEQRWITDNVCTGLAYTPWTWSVQPQDAASTNCPSASRILTTFALVNIAVGFLGLCFGHRKVLNKISMGLLGKPGSTAWKYTWLITVAMQVGANILIALLIRATPGYGHSFTIAQLTLLLFARPRIGCFVALAAAYPSISSDSVYDSFAFTHFMGEIVLQILAAPSIGYAAALAAKKGFLLKGRLHNKYAKLMYGGAFFWLCASIFVITAALWYIIWRLIFLKKVETQVDRRPRRRQPAGSTWANKDKTDRPKDKTDVPYFVFFLGGVMFLTLYIALWLFWGGFVGLAGETYCPPNLAHQGLIWTGFSLVGALVGGGA</sequence>
<feature type="transmembrane region" description="Helical" evidence="1">
    <location>
        <begin position="263"/>
        <end position="287"/>
    </location>
</feature>
<dbReference type="EMBL" id="ML977571">
    <property type="protein sequence ID" value="KAF2003740.1"/>
    <property type="molecule type" value="Genomic_DNA"/>
</dbReference>
<proteinExistence type="predicted"/>
<feature type="transmembrane region" description="Helical" evidence="1">
    <location>
        <begin position="193"/>
        <end position="216"/>
    </location>
</feature>
<accession>A0A6A5WP92</accession>
<protein>
    <submittedName>
        <fullName evidence="2">Uncharacterized protein</fullName>
    </submittedName>
</protein>
<keyword evidence="3" id="KW-1185">Reference proteome</keyword>
<keyword evidence="1" id="KW-1133">Transmembrane helix</keyword>
<feature type="transmembrane region" description="Helical" evidence="1">
    <location>
        <begin position="416"/>
        <end position="432"/>
    </location>
</feature>
<feature type="transmembrane region" description="Helical" evidence="1">
    <location>
        <begin position="307"/>
        <end position="331"/>
    </location>
</feature>
<dbReference type="AlphaFoldDB" id="A0A6A5WP92"/>
<organism evidence="2 3">
    <name type="scientific">Amniculicola lignicola CBS 123094</name>
    <dbReference type="NCBI Taxonomy" id="1392246"/>
    <lineage>
        <taxon>Eukaryota</taxon>
        <taxon>Fungi</taxon>
        <taxon>Dikarya</taxon>
        <taxon>Ascomycota</taxon>
        <taxon>Pezizomycotina</taxon>
        <taxon>Dothideomycetes</taxon>
        <taxon>Pleosporomycetidae</taxon>
        <taxon>Pleosporales</taxon>
        <taxon>Amniculicolaceae</taxon>
        <taxon>Amniculicola</taxon>
    </lineage>
</organism>
<keyword evidence="1" id="KW-0812">Transmembrane</keyword>
<evidence type="ECO:0000313" key="3">
    <source>
        <dbReference type="Proteomes" id="UP000799779"/>
    </source>
</evidence>
<feature type="transmembrane region" description="Helical" evidence="1">
    <location>
        <begin position="154"/>
        <end position="172"/>
    </location>
</feature>